<dbReference type="EMBL" id="CP059066">
    <property type="protein sequence ID" value="QSQ09634.1"/>
    <property type="molecule type" value="Genomic_DNA"/>
</dbReference>
<organism evidence="2 3">
    <name type="scientific">Koleobacter methoxysyntrophicus</name>
    <dbReference type="NCBI Taxonomy" id="2751313"/>
    <lineage>
        <taxon>Bacteria</taxon>
        <taxon>Bacillati</taxon>
        <taxon>Bacillota</taxon>
        <taxon>Clostridia</taxon>
        <taxon>Koleobacterales</taxon>
        <taxon>Koleobacteraceae</taxon>
        <taxon>Koleobacter</taxon>
    </lineage>
</organism>
<dbReference type="KEGG" id="kme:H0A61_02011"/>
<feature type="transmembrane region" description="Helical" evidence="1">
    <location>
        <begin position="6"/>
        <end position="29"/>
    </location>
</feature>
<name>A0A8A0RP15_9FIRM</name>
<evidence type="ECO:0008006" key="4">
    <source>
        <dbReference type="Google" id="ProtNLM"/>
    </source>
</evidence>
<proteinExistence type="predicted"/>
<gene>
    <name evidence="2" type="ORF">H0A61_02011</name>
</gene>
<protein>
    <recommendedName>
        <fullName evidence="4">MetS family NSS transporter small subunit</fullName>
    </recommendedName>
</protein>
<reference evidence="2" key="1">
    <citation type="submission" date="2020-07" db="EMBL/GenBank/DDBJ databases">
        <title>Koleobacter methoxysyntrophicus gen. nov., sp. nov., a novel anaerobic bacterium isolated from deep subsurface oil field and proposal of Koleobacterales ord. nov. in the phylum Firmicutes.</title>
        <authorList>
            <person name="Sakamoto S."/>
            <person name="Tamaki H."/>
        </authorList>
    </citation>
    <scope>NUCLEOTIDE SEQUENCE</scope>
    <source>
        <strain evidence="2">NRmbB1</strain>
    </source>
</reference>
<keyword evidence="1" id="KW-0812">Transmembrane</keyword>
<dbReference type="Proteomes" id="UP000662904">
    <property type="component" value="Chromosome"/>
</dbReference>
<keyword evidence="1" id="KW-0472">Membrane</keyword>
<accession>A0A8A0RP15</accession>
<evidence type="ECO:0000256" key="1">
    <source>
        <dbReference type="SAM" id="Phobius"/>
    </source>
</evidence>
<dbReference type="AlphaFoldDB" id="A0A8A0RP15"/>
<evidence type="ECO:0000313" key="2">
    <source>
        <dbReference type="EMBL" id="QSQ09634.1"/>
    </source>
</evidence>
<keyword evidence="3" id="KW-1185">Reference proteome</keyword>
<sequence>MEPITVFFMILILGFYIGGFIFFANKAALQEKNKRKS</sequence>
<evidence type="ECO:0000313" key="3">
    <source>
        <dbReference type="Proteomes" id="UP000662904"/>
    </source>
</evidence>
<keyword evidence="1" id="KW-1133">Transmembrane helix</keyword>